<organism evidence="1 2">
    <name type="scientific">Cercospora berteroae</name>
    <dbReference type="NCBI Taxonomy" id="357750"/>
    <lineage>
        <taxon>Eukaryota</taxon>
        <taxon>Fungi</taxon>
        <taxon>Dikarya</taxon>
        <taxon>Ascomycota</taxon>
        <taxon>Pezizomycotina</taxon>
        <taxon>Dothideomycetes</taxon>
        <taxon>Dothideomycetidae</taxon>
        <taxon>Mycosphaerellales</taxon>
        <taxon>Mycosphaerellaceae</taxon>
        <taxon>Cercospora</taxon>
    </lineage>
</organism>
<dbReference type="EMBL" id="PNEN01000304">
    <property type="protein sequence ID" value="PPJ60178.1"/>
    <property type="molecule type" value="Genomic_DNA"/>
</dbReference>
<dbReference type="SUPFAM" id="SSF54427">
    <property type="entry name" value="NTF2-like"/>
    <property type="match status" value="1"/>
</dbReference>
<evidence type="ECO:0008006" key="3">
    <source>
        <dbReference type="Google" id="ProtNLM"/>
    </source>
</evidence>
<dbReference type="AlphaFoldDB" id="A0A2S6CKC3"/>
<gene>
    <name evidence="1" type="ORF">CBER1_08989</name>
</gene>
<evidence type="ECO:0000313" key="2">
    <source>
        <dbReference type="Proteomes" id="UP000237631"/>
    </source>
</evidence>
<dbReference type="PANTHER" id="PTHR39598">
    <property type="entry name" value="AUSTINOL SYNTHESIS PROTEIN F-RELATED"/>
    <property type="match status" value="1"/>
</dbReference>
<accession>A0A2S6CKC3</accession>
<dbReference type="Proteomes" id="UP000237631">
    <property type="component" value="Unassembled WGS sequence"/>
</dbReference>
<dbReference type="PANTHER" id="PTHR39598:SF1">
    <property type="entry name" value="AUSTINOID BIOSYNTHESIS CLUSTERS PROTEIN F-RELATED"/>
    <property type="match status" value="1"/>
</dbReference>
<protein>
    <recommendedName>
        <fullName evidence="3">SnoaL-like domain-containing protein</fullName>
    </recommendedName>
</protein>
<sequence length="173" mass="18845">MIPAAETQAKTLQKYIDGWRGWTVDGFLASWSEQCTQQALPLSSGKPLMTRAEATKLFPHLMSVMSDFKVTIRNVVHDTAHNKAALYALSESQTPFGLFKNEHAIFLYFDDSGEYVDRIEEMFDALAMKEALPKISAYVAKNNGLLAGATAVQSPLSEVDGVVGASGMCSTCS</sequence>
<keyword evidence="2" id="KW-1185">Reference proteome</keyword>
<proteinExistence type="predicted"/>
<dbReference type="InterPro" id="IPR050977">
    <property type="entry name" value="Fungal_Meroterpenoid_Isomerase"/>
</dbReference>
<dbReference type="OrthoDB" id="3758478at2759"/>
<comment type="caution">
    <text evidence="1">The sequence shown here is derived from an EMBL/GenBank/DDBJ whole genome shotgun (WGS) entry which is preliminary data.</text>
</comment>
<evidence type="ECO:0000313" key="1">
    <source>
        <dbReference type="EMBL" id="PPJ60178.1"/>
    </source>
</evidence>
<dbReference type="Gene3D" id="3.10.450.50">
    <property type="match status" value="1"/>
</dbReference>
<reference evidence="2" key="1">
    <citation type="journal article" date="2017" name="bioRxiv">
        <title>Conservation of a gene cluster reveals novel cercosporin biosynthetic mechanisms and extends production to the genus Colletotrichum.</title>
        <authorList>
            <person name="de Jonge R."/>
            <person name="Ebert M.K."/>
            <person name="Huitt-Roehl C.R."/>
            <person name="Pal P."/>
            <person name="Suttle J.C."/>
            <person name="Spanner R.E."/>
            <person name="Neubauer J.D."/>
            <person name="Jurick W.M.II."/>
            <person name="Stott K.A."/>
            <person name="Secor G.A."/>
            <person name="Thomma B.P.H.J."/>
            <person name="Van de Peer Y."/>
            <person name="Townsend C.A."/>
            <person name="Bolton M.D."/>
        </authorList>
    </citation>
    <scope>NUCLEOTIDE SEQUENCE [LARGE SCALE GENOMIC DNA]</scope>
    <source>
        <strain evidence="2">CBS538.71</strain>
    </source>
</reference>
<dbReference type="InterPro" id="IPR032710">
    <property type="entry name" value="NTF2-like_dom_sf"/>
</dbReference>
<name>A0A2S6CKC3_9PEZI</name>